<dbReference type="PANTHER" id="PTHR43285">
    <property type="entry name" value="ANTHRANILATE PHOSPHORIBOSYLTRANSFERASE"/>
    <property type="match status" value="1"/>
</dbReference>
<feature type="binding site" evidence="8">
    <location>
        <position position="81"/>
    </location>
    <ligand>
        <name>5-phospho-alpha-D-ribose 1-diphosphate</name>
        <dbReference type="ChEBI" id="CHEBI:58017"/>
    </ligand>
</feature>
<keyword evidence="12" id="KW-1185">Reference proteome</keyword>
<evidence type="ECO:0000256" key="3">
    <source>
        <dbReference type="ARBA" id="ARBA00022605"/>
    </source>
</evidence>
<dbReference type="InterPro" id="IPR005940">
    <property type="entry name" value="Anthranilate_Pribosyl_Tfrase"/>
</dbReference>
<comment type="cofactor">
    <cofactor evidence="8">
        <name>Mg(2+)</name>
        <dbReference type="ChEBI" id="CHEBI:18420"/>
    </cofactor>
    <text evidence="8">Binds 2 magnesium ions per monomer.</text>
</comment>
<dbReference type="InterPro" id="IPR035902">
    <property type="entry name" value="Nuc_phospho_transferase"/>
</dbReference>
<dbReference type="SUPFAM" id="SSF52418">
    <property type="entry name" value="Nucleoside phosphorylase/phosphoribosyltransferase catalytic domain"/>
    <property type="match status" value="1"/>
</dbReference>
<keyword evidence="3 8" id="KW-0028">Amino-acid biosynthesis</keyword>
<feature type="domain" description="Glycosyl transferase family 3 N-terminal" evidence="10">
    <location>
        <begin position="5"/>
        <end position="64"/>
    </location>
</feature>
<dbReference type="GO" id="GO:0004048">
    <property type="term" value="F:anthranilate phosphoribosyltransferase activity"/>
    <property type="evidence" value="ECO:0007669"/>
    <property type="project" value="UniProtKB-UniRule"/>
</dbReference>
<dbReference type="Pfam" id="PF00591">
    <property type="entry name" value="Glycos_transf_3"/>
    <property type="match status" value="1"/>
</dbReference>
<comment type="catalytic activity">
    <reaction evidence="8">
        <text>N-(5-phospho-beta-D-ribosyl)anthranilate + diphosphate = 5-phospho-alpha-D-ribose 1-diphosphate + anthranilate</text>
        <dbReference type="Rhea" id="RHEA:11768"/>
        <dbReference type="ChEBI" id="CHEBI:16567"/>
        <dbReference type="ChEBI" id="CHEBI:18277"/>
        <dbReference type="ChEBI" id="CHEBI:33019"/>
        <dbReference type="ChEBI" id="CHEBI:58017"/>
        <dbReference type="EC" id="2.4.2.18"/>
    </reaction>
</comment>
<feature type="binding site" evidence="8">
    <location>
        <position position="112"/>
    </location>
    <ligand>
        <name>anthranilate</name>
        <dbReference type="ChEBI" id="CHEBI:16567"/>
        <label>1</label>
    </ligand>
</feature>
<evidence type="ECO:0000256" key="6">
    <source>
        <dbReference type="ARBA" id="ARBA00022822"/>
    </source>
</evidence>
<dbReference type="GO" id="GO:0005829">
    <property type="term" value="C:cytosol"/>
    <property type="evidence" value="ECO:0007669"/>
    <property type="project" value="TreeGrafter"/>
</dbReference>
<comment type="similarity">
    <text evidence="8">Belongs to the anthranilate phosphoribosyltransferase family.</text>
</comment>
<keyword evidence="6 8" id="KW-0822">Tryptophan biosynthesis</keyword>
<keyword evidence="8" id="KW-0479">Metal-binding</keyword>
<dbReference type="InterPro" id="IPR000312">
    <property type="entry name" value="Glycosyl_Trfase_fam3"/>
</dbReference>
<feature type="binding site" evidence="8">
    <location>
        <position position="89"/>
    </location>
    <ligand>
        <name>5-phospho-alpha-D-ribose 1-diphosphate</name>
        <dbReference type="ChEBI" id="CHEBI:58017"/>
    </ligand>
</feature>
<dbReference type="RefSeq" id="WP_048187770.1">
    <property type="nucleotide sequence ID" value="NZ_CP011097.1"/>
</dbReference>
<proteinExistence type="inferred from homology"/>
<feature type="binding site" evidence="8">
    <location>
        <position position="93"/>
    </location>
    <ligand>
        <name>Mg(2+)</name>
        <dbReference type="ChEBI" id="CHEBI:18420"/>
        <label>1</label>
    </ligand>
</feature>
<comment type="subunit">
    <text evidence="8">Homodimer.</text>
</comment>
<feature type="binding site" evidence="8">
    <location>
        <begin position="84"/>
        <end position="85"/>
    </location>
    <ligand>
        <name>5-phospho-alpha-D-ribose 1-diphosphate</name>
        <dbReference type="ChEBI" id="CHEBI:58017"/>
    </ligand>
</feature>
<protein>
    <recommendedName>
        <fullName evidence="2 8">Anthranilate phosphoribosyltransferase</fullName>
        <ecNumber evidence="2 8">2.4.2.18</ecNumber>
    </recommendedName>
</protein>
<evidence type="ECO:0000256" key="2">
    <source>
        <dbReference type="ARBA" id="ARBA00011948"/>
    </source>
</evidence>
<evidence type="ECO:0000313" key="11">
    <source>
        <dbReference type="EMBL" id="AJZ75292.1"/>
    </source>
</evidence>
<sequence>MLENYIARLEVGANLTSNEMHNAMKLLLVEGETDELKAAFLQNLTKKGETDEELTAMLAKMEEYGVHIQPKCKGTIIDVCGTGGDKLHTFNISTTAAFVVASCGGIVAKHGNRSVSGISGSADIFEYFGYDLNADAATITSIIEKHRIGFLFAQRFHPAMKNVAASRKLLNTRTAFNLLGPLCNPARVKHQLIGVYSEEYLNRIVDILKKRGAQNIMTVHSQDGLDELSTTSKNKVCFLRDGKIGETIIDAQRFGLHQATIKDLQISSKQEAINAFVSVLKGTASQAMIEITALNAAGGLIVANLAQDFEEGLEMANESLKSGNAYTHFENFIKDCGDHTKLEGL</sequence>
<feature type="domain" description="Glycosyl transferase family 3" evidence="9">
    <location>
        <begin position="74"/>
        <end position="326"/>
    </location>
</feature>
<dbReference type="Gene3D" id="1.20.970.10">
    <property type="entry name" value="Transferase, Pyrimidine Nucleoside Phosphorylase, Chain C"/>
    <property type="match status" value="1"/>
</dbReference>
<dbReference type="GO" id="GO:0000287">
    <property type="term" value="F:magnesium ion binding"/>
    <property type="evidence" value="ECO:0007669"/>
    <property type="project" value="UniProtKB-UniRule"/>
</dbReference>
<keyword evidence="7 8" id="KW-0057">Aromatic amino acid biosynthesis</keyword>
<feature type="binding site" evidence="8">
    <location>
        <begin position="109"/>
        <end position="117"/>
    </location>
    <ligand>
        <name>5-phospho-alpha-D-ribose 1-diphosphate</name>
        <dbReference type="ChEBI" id="CHEBI:58017"/>
    </ligand>
</feature>
<dbReference type="AlphaFoldDB" id="A0A3G1B0X3"/>
<dbReference type="Proteomes" id="UP000266745">
    <property type="component" value="Chromosome"/>
</dbReference>
<feature type="binding site" evidence="8">
    <location>
        <position position="227"/>
    </location>
    <ligand>
        <name>Mg(2+)</name>
        <dbReference type="ChEBI" id="CHEBI:18420"/>
        <label>2</label>
    </ligand>
</feature>
<dbReference type="HAMAP" id="MF_00211">
    <property type="entry name" value="TrpD"/>
    <property type="match status" value="1"/>
</dbReference>
<dbReference type="Gene3D" id="3.40.1030.10">
    <property type="entry name" value="Nucleoside phosphorylase/phosphoribosyltransferase catalytic domain"/>
    <property type="match status" value="1"/>
</dbReference>
<evidence type="ECO:0000256" key="5">
    <source>
        <dbReference type="ARBA" id="ARBA00022679"/>
    </source>
</evidence>
<comment type="pathway">
    <text evidence="1 8">Amino-acid biosynthesis; L-tryptophan biosynthesis; L-tryptophan from chorismate: step 2/5.</text>
</comment>
<organism evidence="11 12">
    <name type="scientific">Candidatus Nitrosotenuis cloacae</name>
    <dbReference type="NCBI Taxonomy" id="1603555"/>
    <lineage>
        <taxon>Archaea</taxon>
        <taxon>Nitrososphaerota</taxon>
        <taxon>Candidatus Nitrosotenuis</taxon>
    </lineage>
</organism>
<dbReference type="EC" id="2.4.2.18" evidence="2 8"/>
<dbReference type="OrthoDB" id="8214at2157"/>
<keyword evidence="8" id="KW-0460">Magnesium</keyword>
<accession>A0A3G1B0X3</accession>
<comment type="function">
    <text evidence="8">Catalyzes the transfer of the phosphoribosyl group of 5-phosphorylribose-1-pyrophosphate (PRPP) to anthranilate to yield N-(5'-phosphoribosyl)-anthranilate (PRA).</text>
</comment>
<feature type="binding site" evidence="8">
    <location>
        <begin position="91"/>
        <end position="94"/>
    </location>
    <ligand>
        <name>5-phospho-alpha-D-ribose 1-diphosphate</name>
        <dbReference type="ChEBI" id="CHEBI:58017"/>
    </ligand>
</feature>
<dbReference type="KEGG" id="tah:SU86_001575"/>
<evidence type="ECO:0000259" key="10">
    <source>
        <dbReference type="Pfam" id="PF02885"/>
    </source>
</evidence>
<dbReference type="STRING" id="1603555.SU86_001575"/>
<dbReference type="InterPro" id="IPR017459">
    <property type="entry name" value="Glycosyl_Trfase_fam3_N_dom"/>
</dbReference>
<dbReference type="NCBIfam" id="TIGR01245">
    <property type="entry name" value="trpD"/>
    <property type="match status" value="1"/>
</dbReference>
<dbReference type="GeneID" id="24875070"/>
<evidence type="ECO:0000313" key="12">
    <source>
        <dbReference type="Proteomes" id="UP000266745"/>
    </source>
</evidence>
<evidence type="ECO:0000256" key="1">
    <source>
        <dbReference type="ARBA" id="ARBA00004907"/>
    </source>
</evidence>
<dbReference type="UniPathway" id="UPA00035">
    <property type="reaction ID" value="UER00041"/>
</dbReference>
<evidence type="ECO:0000256" key="8">
    <source>
        <dbReference type="HAMAP-Rule" id="MF_00211"/>
    </source>
</evidence>
<feature type="binding site" evidence="8">
    <location>
        <position position="227"/>
    </location>
    <ligand>
        <name>Mg(2+)</name>
        <dbReference type="ChEBI" id="CHEBI:18420"/>
        <label>1</label>
    </ligand>
</feature>
<keyword evidence="4 8" id="KW-0328">Glycosyltransferase</keyword>
<dbReference type="SUPFAM" id="SSF47648">
    <property type="entry name" value="Nucleoside phosphorylase/phosphoribosyltransferase N-terminal domain"/>
    <property type="match status" value="1"/>
</dbReference>
<dbReference type="Pfam" id="PF02885">
    <property type="entry name" value="Glycos_trans_3N"/>
    <property type="match status" value="1"/>
</dbReference>
<dbReference type="EMBL" id="CP011097">
    <property type="protein sequence ID" value="AJZ75292.1"/>
    <property type="molecule type" value="Genomic_DNA"/>
</dbReference>
<comment type="caution">
    <text evidence="8">Lacks conserved residue(s) required for the propagation of feature annotation.</text>
</comment>
<dbReference type="FunFam" id="3.40.1030.10:FF:000002">
    <property type="entry name" value="Anthranilate phosphoribosyltransferase"/>
    <property type="match status" value="1"/>
</dbReference>
<name>A0A3G1B0X3_9ARCH</name>
<keyword evidence="5 8" id="KW-0808">Transferase</keyword>
<feature type="binding site" evidence="8">
    <location>
        <position position="226"/>
    </location>
    <ligand>
        <name>Mg(2+)</name>
        <dbReference type="ChEBI" id="CHEBI:18420"/>
        <label>2</label>
    </ligand>
</feature>
<gene>
    <name evidence="8" type="primary">trpD</name>
    <name evidence="11" type="ORF">SU86_001575</name>
</gene>
<dbReference type="GO" id="GO:0000162">
    <property type="term" value="P:L-tryptophan biosynthetic process"/>
    <property type="evidence" value="ECO:0007669"/>
    <property type="project" value="UniProtKB-UniRule"/>
</dbReference>
<feature type="binding site" evidence="8">
    <location>
        <position position="121"/>
    </location>
    <ligand>
        <name>5-phospho-alpha-D-ribose 1-diphosphate</name>
        <dbReference type="ChEBI" id="CHEBI:58017"/>
    </ligand>
</feature>
<evidence type="ECO:0000256" key="7">
    <source>
        <dbReference type="ARBA" id="ARBA00023141"/>
    </source>
</evidence>
<dbReference type="PANTHER" id="PTHR43285:SF2">
    <property type="entry name" value="ANTHRANILATE PHOSPHORIBOSYLTRANSFERASE"/>
    <property type="match status" value="1"/>
</dbReference>
<evidence type="ECO:0000259" key="9">
    <source>
        <dbReference type="Pfam" id="PF00591"/>
    </source>
</evidence>
<dbReference type="InterPro" id="IPR036320">
    <property type="entry name" value="Glycosyl_Trfase_fam3_N_dom_sf"/>
</dbReference>
<reference evidence="11 12" key="1">
    <citation type="journal article" date="2016" name="Sci. Rep.">
        <title>A novel ammonia-oxidizing archaeon from wastewater treatment plant: Its enrichment, physiological and genomic characteristics.</title>
        <authorList>
            <person name="Li Y."/>
            <person name="Ding K."/>
            <person name="Wen X."/>
            <person name="Zhang B."/>
            <person name="Shen B."/>
            <person name="Yang Y."/>
        </authorList>
    </citation>
    <scope>NUCLEOTIDE SEQUENCE [LARGE SCALE GENOMIC DNA]</scope>
    <source>
        <strain evidence="11 12">SAT1</strain>
    </source>
</reference>
<evidence type="ECO:0000256" key="4">
    <source>
        <dbReference type="ARBA" id="ARBA00022676"/>
    </source>
</evidence>
<feature type="binding site" evidence="8">
    <location>
        <position position="81"/>
    </location>
    <ligand>
        <name>anthranilate</name>
        <dbReference type="ChEBI" id="CHEBI:16567"/>
        <label>1</label>
    </ligand>
</feature>
<feature type="binding site" evidence="8">
    <location>
        <position position="167"/>
    </location>
    <ligand>
        <name>anthranilate</name>
        <dbReference type="ChEBI" id="CHEBI:16567"/>
        <label>2</label>
    </ligand>
</feature>